<evidence type="ECO:0000313" key="9">
    <source>
        <dbReference type="Proteomes" id="UP001155500"/>
    </source>
</evidence>
<feature type="domain" description="Dynamin N-terminal" evidence="7">
    <location>
        <begin position="480"/>
        <end position="666"/>
    </location>
</feature>
<dbReference type="InterPro" id="IPR027094">
    <property type="entry name" value="Mitofusin_fam"/>
</dbReference>
<keyword evidence="2" id="KW-0547">Nucleotide-binding</keyword>
<dbReference type="SUPFAM" id="SSF52540">
    <property type="entry name" value="P-loop containing nucleoside triphosphate hydrolases"/>
    <property type="match status" value="2"/>
</dbReference>
<organism evidence="8 9">
    <name type="scientific">Volucribacter amazonae</name>
    <dbReference type="NCBI Taxonomy" id="256731"/>
    <lineage>
        <taxon>Bacteria</taxon>
        <taxon>Pseudomonadati</taxon>
        <taxon>Pseudomonadota</taxon>
        <taxon>Gammaproteobacteria</taxon>
        <taxon>Pasteurellales</taxon>
        <taxon>Pasteurellaceae</taxon>
        <taxon>Volucribacter</taxon>
    </lineage>
</organism>
<keyword evidence="5" id="KW-0472">Membrane</keyword>
<evidence type="ECO:0000313" key="8">
    <source>
        <dbReference type="EMBL" id="MDG6896067.1"/>
    </source>
</evidence>
<reference evidence="8" key="1">
    <citation type="submission" date="2016-03" db="EMBL/GenBank/DDBJ databases">
        <title>Co-evolution between Pasteurellaceae and their hosts.</title>
        <authorList>
            <person name="Hansen M.J."/>
            <person name="Bojesen A.M."/>
            <person name="Planet P."/>
        </authorList>
    </citation>
    <scope>NUCLEOTIDE SEQUENCE</scope>
    <source>
        <strain evidence="8">146/S8/89</strain>
    </source>
</reference>
<dbReference type="GO" id="GO:0005525">
    <property type="term" value="F:GTP binding"/>
    <property type="evidence" value="ECO:0007669"/>
    <property type="project" value="UniProtKB-KW"/>
</dbReference>
<gene>
    <name evidence="8" type="ORF">A6A20_10655</name>
</gene>
<accession>A0A9X4SIW1</accession>
<dbReference type="EMBL" id="LWID01000001">
    <property type="protein sequence ID" value="MDG6896067.1"/>
    <property type="molecule type" value="Genomic_DNA"/>
</dbReference>
<evidence type="ECO:0000256" key="1">
    <source>
        <dbReference type="ARBA" id="ARBA00004370"/>
    </source>
</evidence>
<dbReference type="RefSeq" id="WP_279573426.1">
    <property type="nucleotide sequence ID" value="NZ_LWID01000001.1"/>
</dbReference>
<evidence type="ECO:0000256" key="5">
    <source>
        <dbReference type="ARBA" id="ARBA00023136"/>
    </source>
</evidence>
<keyword evidence="3" id="KW-0378">Hydrolase</keyword>
<dbReference type="PANTHER" id="PTHR10465">
    <property type="entry name" value="TRANSMEMBRANE GTPASE FZO1"/>
    <property type="match status" value="1"/>
</dbReference>
<comment type="subcellular location">
    <subcellularLocation>
        <location evidence="1">Membrane</location>
    </subcellularLocation>
</comment>
<feature type="domain" description="Dynamin N-terminal" evidence="7">
    <location>
        <begin position="14"/>
        <end position="188"/>
    </location>
</feature>
<keyword evidence="9" id="KW-1185">Reference proteome</keyword>
<feature type="coiled-coil region" evidence="6">
    <location>
        <begin position="807"/>
        <end position="834"/>
    </location>
</feature>
<dbReference type="AlphaFoldDB" id="A0A9X4SIW1"/>
<dbReference type="Proteomes" id="UP001155500">
    <property type="component" value="Unassembled WGS sequence"/>
</dbReference>
<sequence>MNKITLDKENNFKVLIVSTMSSGKSTLINALIGQNLLHSANEATTSLITEIQHCSQKNFYAYISFNEQSENAEINTREYYIDNVNRDLLKQWNKNPAINHIKVKGCLANFSHQEHHWSIIDTPGVNNSQDYRHQKITQDYLDNGDYNLLIYILNATQLGINDDYLLLKNIKNILSKRCDKNIVFVLNKIDVIDEEKESLLDMLNNANLYLKKLGFTKPIIISTSAVNALNLRKIINGDKITYYDKVSLLSHLAEPTKSVFKYYLNLPVGLLETFDSKLEITTDQTKSFSVGTKRNISSKELAKALVNSGIPLLEHLISYYINLEKNIIKPTNIGENLMNPHKIFIEHNPFTIQTTFKVDGYDIAENSELDQYKNQRLQHWIDHLFEALYRELNNQTSFNIHFKGTTTDCADMQLAVENAKEQGMDIELQCTEVDGGEQRLNKIQELMEQAKNDPIFSSYIADNPQVKEDFEEAINRDFDVYVVATMSSGKSTLINAMLGCGVLPALNEATTATIASIKDNDSMERGYFIANRIDKNGKYLSKNTNLCFTTKTEADESLEILSNWNKDKETHQINIEGNIVGITERDNVRLVLTDTPGPNNSQDQTHNLATMRHIRDSKRNPLILYVLNGTQLGINDDRSLLQDIAEIMHKEGKQNRDRFIFVVNKADVFDPEKGENIEGVVERAKTYLEKNGIQNPMVYPVSAYLTGLLRKHALNEDLLTRLERADMNGKIDLFKEEATMDLVQYMPLSPQVKMDLDKKNYPIALYRSGLPAVEAMIDDYINKYNLPHRVNRAYEALKRIIEDSSNKEKIKASLNQNQGELEKLAQSIGVLEQKRKEGFTSEGYIEQLKQQERGISNTVAKSLLTQESKTRQLINQWQDKFKGKVKPNEAEKLLDSFTKDIKHEYNRTILDLEELIEMDQDTVKQELAKDYHRFVERLFSEVESLNLSVLTGIKHQVNAFNFNTISKIQKDEINIEMEKTDEWVSTSTWWNIFSWGDGYYKEIEKEYIDLEQVWDNRSSEVINAFNSLMRSAKAKVLENGEQLVEQFILFFNAQFDQRFNQLLEDYKETIKNSANLKQAIAEAKNKLMVIQNFEQELDKTIELNKIIEL</sequence>
<keyword evidence="4" id="KW-0342">GTP-binding</keyword>
<feature type="coiled-coil region" evidence="6">
    <location>
        <begin position="1066"/>
        <end position="1096"/>
    </location>
</feature>
<protein>
    <recommendedName>
        <fullName evidence="7">Dynamin N-terminal domain-containing protein</fullName>
    </recommendedName>
</protein>
<dbReference type="PANTHER" id="PTHR10465:SF0">
    <property type="entry name" value="SARCALUMENIN"/>
    <property type="match status" value="1"/>
</dbReference>
<proteinExistence type="predicted"/>
<dbReference type="Pfam" id="PF00350">
    <property type="entry name" value="Dynamin_N"/>
    <property type="match status" value="2"/>
</dbReference>
<evidence type="ECO:0000256" key="2">
    <source>
        <dbReference type="ARBA" id="ARBA00022741"/>
    </source>
</evidence>
<dbReference type="GO" id="GO:0016020">
    <property type="term" value="C:membrane"/>
    <property type="evidence" value="ECO:0007669"/>
    <property type="project" value="UniProtKB-SubCell"/>
</dbReference>
<comment type="caution">
    <text evidence="8">The sequence shown here is derived from an EMBL/GenBank/DDBJ whole genome shotgun (WGS) entry which is preliminary data.</text>
</comment>
<evidence type="ECO:0000256" key="3">
    <source>
        <dbReference type="ARBA" id="ARBA00022801"/>
    </source>
</evidence>
<name>A0A9X4SIW1_9PAST</name>
<dbReference type="Gene3D" id="3.40.50.300">
    <property type="entry name" value="P-loop containing nucleotide triphosphate hydrolases"/>
    <property type="match status" value="2"/>
</dbReference>
<dbReference type="InterPro" id="IPR027417">
    <property type="entry name" value="P-loop_NTPase"/>
</dbReference>
<evidence type="ECO:0000256" key="4">
    <source>
        <dbReference type="ARBA" id="ARBA00023134"/>
    </source>
</evidence>
<dbReference type="InterPro" id="IPR045063">
    <property type="entry name" value="Dynamin_N"/>
</dbReference>
<keyword evidence="6" id="KW-0175">Coiled coil</keyword>
<dbReference type="GO" id="GO:0003924">
    <property type="term" value="F:GTPase activity"/>
    <property type="evidence" value="ECO:0007669"/>
    <property type="project" value="InterPro"/>
</dbReference>
<evidence type="ECO:0000256" key="6">
    <source>
        <dbReference type="SAM" id="Coils"/>
    </source>
</evidence>
<evidence type="ECO:0000259" key="7">
    <source>
        <dbReference type="Pfam" id="PF00350"/>
    </source>
</evidence>